<evidence type="ECO:0000313" key="13">
    <source>
        <dbReference type="Proteomes" id="UP000747542"/>
    </source>
</evidence>
<keyword evidence="7 10" id="KW-1133">Transmembrane helix</keyword>
<comment type="similarity">
    <text evidence="2 10">Belongs to the glycosyltransferase 31 family.</text>
</comment>
<evidence type="ECO:0000256" key="7">
    <source>
        <dbReference type="ARBA" id="ARBA00022989"/>
    </source>
</evidence>
<dbReference type="EMBL" id="JAHLQT010000697">
    <property type="protein sequence ID" value="KAG7178064.1"/>
    <property type="molecule type" value="Genomic_DNA"/>
</dbReference>
<dbReference type="InterPro" id="IPR002659">
    <property type="entry name" value="Glyco_trans_31"/>
</dbReference>
<dbReference type="AlphaFoldDB" id="A0A8J5TLB9"/>
<keyword evidence="8 10" id="KW-0333">Golgi apparatus</keyword>
<evidence type="ECO:0000256" key="11">
    <source>
        <dbReference type="SAM" id="MobiDB-lite"/>
    </source>
</evidence>
<evidence type="ECO:0000256" key="3">
    <source>
        <dbReference type="ARBA" id="ARBA00022676"/>
    </source>
</evidence>
<keyword evidence="9 10" id="KW-0472">Membrane</keyword>
<organism evidence="12 13">
    <name type="scientific">Homarus americanus</name>
    <name type="common">American lobster</name>
    <dbReference type="NCBI Taxonomy" id="6706"/>
    <lineage>
        <taxon>Eukaryota</taxon>
        <taxon>Metazoa</taxon>
        <taxon>Ecdysozoa</taxon>
        <taxon>Arthropoda</taxon>
        <taxon>Crustacea</taxon>
        <taxon>Multicrustacea</taxon>
        <taxon>Malacostraca</taxon>
        <taxon>Eumalacostraca</taxon>
        <taxon>Eucarida</taxon>
        <taxon>Decapoda</taxon>
        <taxon>Pleocyemata</taxon>
        <taxon>Astacidea</taxon>
        <taxon>Nephropoidea</taxon>
        <taxon>Nephropidae</taxon>
        <taxon>Homarus</taxon>
    </lineage>
</organism>
<dbReference type="GO" id="GO:0016758">
    <property type="term" value="F:hexosyltransferase activity"/>
    <property type="evidence" value="ECO:0007669"/>
    <property type="project" value="InterPro"/>
</dbReference>
<evidence type="ECO:0000256" key="8">
    <source>
        <dbReference type="ARBA" id="ARBA00023034"/>
    </source>
</evidence>
<evidence type="ECO:0000313" key="12">
    <source>
        <dbReference type="EMBL" id="KAG7178064.1"/>
    </source>
</evidence>
<name>A0A8J5TLB9_HOMAM</name>
<evidence type="ECO:0000256" key="10">
    <source>
        <dbReference type="RuleBase" id="RU363063"/>
    </source>
</evidence>
<gene>
    <name evidence="12" type="primary">B3galt5-L4</name>
    <name evidence="12" type="ORF">Hamer_G003821</name>
</gene>
<evidence type="ECO:0000256" key="2">
    <source>
        <dbReference type="ARBA" id="ARBA00008661"/>
    </source>
</evidence>
<dbReference type="PANTHER" id="PTHR11214:SF378">
    <property type="entry name" value="BETA-1,3-GALACTOSYLTRANSFERASE 4"/>
    <property type="match status" value="1"/>
</dbReference>
<dbReference type="PANTHER" id="PTHR11214">
    <property type="entry name" value="BETA-1,3-N-ACETYLGLUCOSAMINYLTRANSFERASE"/>
    <property type="match status" value="1"/>
</dbReference>
<protein>
    <recommendedName>
        <fullName evidence="10">Hexosyltransferase</fullName>
        <ecNumber evidence="10">2.4.1.-</ecNumber>
    </recommendedName>
</protein>
<keyword evidence="4" id="KW-0808">Transferase</keyword>
<keyword evidence="3 10" id="KW-0328">Glycosyltransferase</keyword>
<accession>A0A8J5TLB9</accession>
<feature type="region of interest" description="Disordered" evidence="11">
    <location>
        <begin position="41"/>
        <end position="68"/>
    </location>
</feature>
<keyword evidence="5 10" id="KW-0812">Transmembrane</keyword>
<proteinExistence type="inferred from homology"/>
<dbReference type="GO" id="GO:0006493">
    <property type="term" value="P:protein O-linked glycosylation"/>
    <property type="evidence" value="ECO:0007669"/>
    <property type="project" value="TreeGrafter"/>
</dbReference>
<dbReference type="GO" id="GO:0000139">
    <property type="term" value="C:Golgi membrane"/>
    <property type="evidence" value="ECO:0007669"/>
    <property type="project" value="UniProtKB-SubCell"/>
</dbReference>
<evidence type="ECO:0000256" key="5">
    <source>
        <dbReference type="ARBA" id="ARBA00022692"/>
    </source>
</evidence>
<dbReference type="Proteomes" id="UP000747542">
    <property type="component" value="Unassembled WGS sequence"/>
</dbReference>
<dbReference type="OrthoDB" id="115198at2759"/>
<reference evidence="12" key="1">
    <citation type="journal article" date="2021" name="Sci. Adv.">
        <title>The American lobster genome reveals insights on longevity, neural, and immune adaptations.</title>
        <authorList>
            <person name="Polinski J.M."/>
            <person name="Zimin A.V."/>
            <person name="Clark K.F."/>
            <person name="Kohn A.B."/>
            <person name="Sadowski N."/>
            <person name="Timp W."/>
            <person name="Ptitsyn A."/>
            <person name="Khanna P."/>
            <person name="Romanova D.Y."/>
            <person name="Williams P."/>
            <person name="Greenwood S.J."/>
            <person name="Moroz L.L."/>
            <person name="Walt D.R."/>
            <person name="Bodnar A.G."/>
        </authorList>
    </citation>
    <scope>NUCLEOTIDE SEQUENCE</scope>
    <source>
        <strain evidence="12">GMGI-L3</strain>
    </source>
</reference>
<sequence length="355" mass="40547">MLVGSRSSPRRILTAATVTSLVGAVFTLVLVLMPWSPSLTRHPRHASPPSLAPDTLSRNSNDIGGDKTRAKMDYIPGWPYGLKINEPDTCKDQDVYILNTITSNPSQVYHREMIRDMWGRESIAKQLKLRTVFIVGAVPSAVTQKHLQEESDKYGDIIQFDFLETRKNLTVKSLAAVNWFRTFCSNATWVLKCDVDAYVNFWALLDVLKPVDDTRDAVCARSMSRSVCREVTKGGCLPHYVVDPKDFSPNVYPPYCQGYAYILHQRLADRMIQMDQLRTGPPFWLEDVYVTGLLPRDLHPRWLDIRRRSQVVPMSVRPEYHDGTFLFIHDLEGQIGQGATNYVWLKTLEHYNVTL</sequence>
<dbReference type="Pfam" id="PF01762">
    <property type="entry name" value="Galactosyl_T"/>
    <property type="match status" value="1"/>
</dbReference>
<comment type="caution">
    <text evidence="12">The sequence shown here is derived from an EMBL/GenBank/DDBJ whole genome shotgun (WGS) entry which is preliminary data.</text>
</comment>
<keyword evidence="13" id="KW-1185">Reference proteome</keyword>
<dbReference type="EC" id="2.4.1.-" evidence="10"/>
<evidence type="ECO:0000256" key="6">
    <source>
        <dbReference type="ARBA" id="ARBA00022968"/>
    </source>
</evidence>
<evidence type="ECO:0000256" key="1">
    <source>
        <dbReference type="ARBA" id="ARBA00004323"/>
    </source>
</evidence>
<evidence type="ECO:0000256" key="4">
    <source>
        <dbReference type="ARBA" id="ARBA00022679"/>
    </source>
</evidence>
<evidence type="ECO:0000256" key="9">
    <source>
        <dbReference type="ARBA" id="ARBA00023136"/>
    </source>
</evidence>
<keyword evidence="6 10" id="KW-0735">Signal-anchor</keyword>
<comment type="subcellular location">
    <subcellularLocation>
        <location evidence="1 10">Golgi apparatus membrane</location>
        <topology evidence="1 10">Single-pass type II membrane protein</topology>
    </subcellularLocation>
</comment>
<feature type="transmembrane region" description="Helical" evidence="10">
    <location>
        <begin position="12"/>
        <end position="35"/>
    </location>
</feature>